<dbReference type="SUPFAM" id="SSF51246">
    <property type="entry name" value="Rudiment single hybrid motif"/>
    <property type="match status" value="1"/>
</dbReference>
<evidence type="ECO:0000313" key="11">
    <source>
        <dbReference type="Proteomes" id="UP000187486"/>
    </source>
</evidence>
<keyword evidence="3" id="KW-0436">Ligase</keyword>
<dbReference type="InterPro" id="IPR005482">
    <property type="entry name" value="Biotin_COase_C"/>
</dbReference>
<dbReference type="PANTHER" id="PTHR48095:SF2">
    <property type="entry name" value="BIOTIN CARBOXYLASE, CHLOROPLASTIC"/>
    <property type="match status" value="1"/>
</dbReference>
<dbReference type="PROSITE" id="PS50979">
    <property type="entry name" value="BC"/>
    <property type="match status" value="1"/>
</dbReference>
<evidence type="ECO:0000256" key="2">
    <source>
        <dbReference type="ARBA" id="ARBA00013263"/>
    </source>
</evidence>
<dbReference type="SUPFAM" id="SSF52440">
    <property type="entry name" value="PreATP-grasp domain"/>
    <property type="match status" value="1"/>
</dbReference>
<evidence type="ECO:0000256" key="1">
    <source>
        <dbReference type="ARBA" id="ARBA00003761"/>
    </source>
</evidence>
<evidence type="ECO:0000313" key="10">
    <source>
        <dbReference type="EMBL" id="OLZ57407.1"/>
    </source>
</evidence>
<dbReference type="InterPro" id="IPR051602">
    <property type="entry name" value="ACC_Biotin_Carboxylase"/>
</dbReference>
<dbReference type="InterPro" id="IPR005479">
    <property type="entry name" value="CPAse_ATP-bd"/>
</dbReference>
<dbReference type="GO" id="GO:0004075">
    <property type="term" value="F:biotin carboxylase activity"/>
    <property type="evidence" value="ECO:0007669"/>
    <property type="project" value="UniProtKB-EC"/>
</dbReference>
<evidence type="ECO:0000256" key="7">
    <source>
        <dbReference type="PROSITE-ProRule" id="PRU00409"/>
    </source>
</evidence>
<dbReference type="InterPro" id="IPR011761">
    <property type="entry name" value="ATP-grasp"/>
</dbReference>
<dbReference type="RefSeq" id="WP_076155027.1">
    <property type="nucleotide sequence ID" value="NZ_JBEZVB010000036.1"/>
</dbReference>
<dbReference type="InterPro" id="IPR011764">
    <property type="entry name" value="Biotin_carboxylation_dom"/>
</dbReference>
<comment type="function">
    <text evidence="1">This protein is a component of the acetyl coenzyme A carboxylase complex; first, biotin carboxylase catalyzes the carboxylation of the carrier protein and then the transcarboxylase transfers the carboxyl group to form malonyl-CoA.</text>
</comment>
<dbReference type="SMART" id="SM00878">
    <property type="entry name" value="Biotin_carb_C"/>
    <property type="match status" value="1"/>
</dbReference>
<dbReference type="Pfam" id="PF00289">
    <property type="entry name" value="Biotin_carb_N"/>
    <property type="match status" value="1"/>
</dbReference>
<dbReference type="Proteomes" id="UP000187486">
    <property type="component" value="Unassembled WGS sequence"/>
</dbReference>
<comment type="catalytic activity">
    <reaction evidence="6">
        <text>N(6)-biotinyl-L-lysyl-[protein] + hydrogencarbonate + ATP = N(6)-carboxybiotinyl-L-lysyl-[protein] + ADP + phosphate + H(+)</text>
        <dbReference type="Rhea" id="RHEA:13501"/>
        <dbReference type="Rhea" id="RHEA-COMP:10505"/>
        <dbReference type="Rhea" id="RHEA-COMP:10506"/>
        <dbReference type="ChEBI" id="CHEBI:15378"/>
        <dbReference type="ChEBI" id="CHEBI:17544"/>
        <dbReference type="ChEBI" id="CHEBI:30616"/>
        <dbReference type="ChEBI" id="CHEBI:43474"/>
        <dbReference type="ChEBI" id="CHEBI:83144"/>
        <dbReference type="ChEBI" id="CHEBI:83145"/>
        <dbReference type="ChEBI" id="CHEBI:456216"/>
        <dbReference type="EC" id="6.3.4.14"/>
    </reaction>
</comment>
<evidence type="ECO:0000259" key="8">
    <source>
        <dbReference type="PROSITE" id="PS50975"/>
    </source>
</evidence>
<dbReference type="PROSITE" id="PS00867">
    <property type="entry name" value="CPSASE_2"/>
    <property type="match status" value="1"/>
</dbReference>
<accession>A0A1R0L3V6</accession>
<dbReference type="EMBL" id="MQUQ01000001">
    <property type="protein sequence ID" value="OLZ57407.1"/>
    <property type="molecule type" value="Genomic_DNA"/>
</dbReference>
<dbReference type="PROSITE" id="PS50975">
    <property type="entry name" value="ATP_GRASP"/>
    <property type="match status" value="1"/>
</dbReference>
<evidence type="ECO:0000256" key="3">
    <source>
        <dbReference type="ARBA" id="ARBA00022598"/>
    </source>
</evidence>
<name>A0A1R0L3V6_9PSEU</name>
<dbReference type="InterPro" id="IPR016185">
    <property type="entry name" value="PreATP-grasp_dom_sf"/>
</dbReference>
<dbReference type="InterPro" id="IPR011054">
    <property type="entry name" value="Rudment_hybrid_motif"/>
</dbReference>
<feature type="domain" description="Biotin carboxylation" evidence="9">
    <location>
        <begin position="3"/>
        <end position="448"/>
    </location>
</feature>
<dbReference type="GO" id="GO:0005524">
    <property type="term" value="F:ATP binding"/>
    <property type="evidence" value="ECO:0007669"/>
    <property type="project" value="UniProtKB-UniRule"/>
</dbReference>
<dbReference type="OrthoDB" id="4435847at2"/>
<keyword evidence="4 7" id="KW-0547">Nucleotide-binding</keyword>
<dbReference type="Pfam" id="PF02786">
    <property type="entry name" value="CPSase_L_D2"/>
    <property type="match status" value="1"/>
</dbReference>
<dbReference type="InterPro" id="IPR005481">
    <property type="entry name" value="BC-like_N"/>
</dbReference>
<evidence type="ECO:0000259" key="9">
    <source>
        <dbReference type="PROSITE" id="PS50979"/>
    </source>
</evidence>
<proteinExistence type="predicted"/>
<comment type="caution">
    <text evidence="10">The sequence shown here is derived from an EMBL/GenBank/DDBJ whole genome shotgun (WGS) entry which is preliminary data.</text>
</comment>
<dbReference type="AlphaFoldDB" id="A0A1R0L3V6"/>
<feature type="domain" description="ATP-grasp" evidence="8">
    <location>
        <begin position="122"/>
        <end position="319"/>
    </location>
</feature>
<keyword evidence="11" id="KW-1185">Reference proteome</keyword>
<keyword evidence="5 7" id="KW-0067">ATP-binding</keyword>
<dbReference type="GO" id="GO:0046872">
    <property type="term" value="F:metal ion binding"/>
    <property type="evidence" value="ECO:0007669"/>
    <property type="project" value="InterPro"/>
</dbReference>
<dbReference type="SUPFAM" id="SSF56059">
    <property type="entry name" value="Glutathione synthetase ATP-binding domain-like"/>
    <property type="match status" value="1"/>
</dbReference>
<dbReference type="STRING" id="76021.BS329_01680"/>
<evidence type="ECO:0000256" key="5">
    <source>
        <dbReference type="ARBA" id="ARBA00022840"/>
    </source>
</evidence>
<protein>
    <recommendedName>
        <fullName evidence="2">biotin carboxylase</fullName>
        <ecNumber evidence="2">6.3.4.14</ecNumber>
    </recommendedName>
</protein>
<dbReference type="PROSITE" id="PS00866">
    <property type="entry name" value="CPSASE_1"/>
    <property type="match status" value="1"/>
</dbReference>
<organism evidence="10 11">
    <name type="scientific">Amycolatopsis coloradensis</name>
    <dbReference type="NCBI Taxonomy" id="76021"/>
    <lineage>
        <taxon>Bacteria</taxon>
        <taxon>Bacillati</taxon>
        <taxon>Actinomycetota</taxon>
        <taxon>Actinomycetes</taxon>
        <taxon>Pseudonocardiales</taxon>
        <taxon>Pseudonocardiaceae</taxon>
        <taxon>Amycolatopsis</taxon>
    </lineage>
</organism>
<dbReference type="Pfam" id="PF02785">
    <property type="entry name" value="Biotin_carb_C"/>
    <property type="match status" value="1"/>
</dbReference>
<gene>
    <name evidence="10" type="ORF">BS329_01680</name>
</gene>
<evidence type="ECO:0000256" key="6">
    <source>
        <dbReference type="ARBA" id="ARBA00048600"/>
    </source>
</evidence>
<sequence>MTRLETVFVPNRGEVALRIVRACRDLGLRSVVGHSAEDADSLPVRLADDSFCLGPAQATHSYLNIPAVLYGCAKTGADSVHPGYGFLSEDPLLARACADAGVVFVGPSAEQLALLGDKIATRQAFADTGIPVLPGSAGPLRGVDDALDQAARIGYPVVLKAAAGGGGTGVHPVAGPDELIGAFPRMTRNADRLFTDGRLFLERYVPSARHIEVQLLADQHGDIVHLGDRCCSVQRRHQKLLEEAPAPGLPGRLRTELHRAAVRGAEAIGLTSVATFEFLVTGPEEFFFIEANPRLQVEHPVTEAITGIDLVEWMLRVAAGERLAFDQDGVVIRGHAFEARINAEDPEKGWLPSTGRITDLVLPGGVGVRVDTHAHPGYRVPPFYDSLLAKVIVRGDDRPESLRRLGRALAEFDCVGVSTNTGVQQRVLAHPAFQAGDYGLDLVETITAAVVR</sequence>
<reference evidence="10 11" key="1">
    <citation type="submission" date="2016-01" db="EMBL/GenBank/DDBJ databases">
        <title>Amycolatopsis coloradensis genome sequencing and assembly.</title>
        <authorList>
            <person name="Mayilraj S."/>
        </authorList>
    </citation>
    <scope>NUCLEOTIDE SEQUENCE [LARGE SCALE GENOMIC DNA]</scope>
    <source>
        <strain evidence="10 11">DSM 44225</strain>
    </source>
</reference>
<dbReference type="PANTHER" id="PTHR48095">
    <property type="entry name" value="PYRUVATE CARBOXYLASE SUBUNIT A"/>
    <property type="match status" value="1"/>
</dbReference>
<evidence type="ECO:0000256" key="4">
    <source>
        <dbReference type="ARBA" id="ARBA00022741"/>
    </source>
</evidence>
<dbReference type="Gene3D" id="3.30.470.20">
    <property type="entry name" value="ATP-grasp fold, B domain"/>
    <property type="match status" value="1"/>
</dbReference>
<dbReference type="EC" id="6.3.4.14" evidence="2"/>